<evidence type="ECO:0000256" key="20">
    <source>
        <dbReference type="ARBA" id="ARBA00034003"/>
    </source>
</evidence>
<gene>
    <name evidence="23" type="primary">ligD</name>
    <name evidence="23" type="ORF">HQN59_07320</name>
</gene>
<keyword evidence="9" id="KW-0227">DNA damage</keyword>
<dbReference type="EMBL" id="JABWMJ010000003">
    <property type="protein sequence ID" value="NUZ05571.1"/>
    <property type="molecule type" value="Genomic_DNA"/>
</dbReference>
<keyword evidence="16" id="KW-0234">DNA repair</keyword>
<dbReference type="NCBIfam" id="TIGR02779">
    <property type="entry name" value="NHEJ_ligase_lig"/>
    <property type="match status" value="1"/>
</dbReference>
<keyword evidence="17" id="KW-0464">Manganese</keyword>
<sequence>MATALQRYYDKRDFSITSEPTGGTPSAGGTLSYVIQKHAATRLHYDFRLELDGTLKSWAVPKGPSFDPADKRMAVHVEDHPLGYATFEGTIPPKQYGAGQVIVWDRGTWEPIGDPRAGYAAGKLKFRLYGEKLHGGWTLVRMHRRAGERQEPWLLIKERDDAARPASEFNVVEELPASVLSGATIEDQRAGSGKSAKPLATATPAEAAAAADAAPEPAAKKPTRSATKGSAASASKTAAPAKKTAWRAAAKGTKASAAAKAPTKRAKPTEPEPLAQPAEPAASPPEAGDDTLALPAGAQPAAVPATLAPQLATLVASAPHDAGWVYEIKFDGYRLLARIDGGDVRLFTRNGNDWTDKLVSLARDLKQLALPAGWYDGEIVVVGSGGAPDFNALQNAFEASKTEAIQYYLFDLPFCAGHDLRSVPLVERRALLDTVLGRATADHPASRIRYSQDFPSTPEELLQNACRMRLEGVIGKRADSPYVGKRSPNWIKLKCTQRQEFVIGGWTDPQGSRTGIGSLLLGIHDEAGNLRFAGGVGTGFDEATLRMLRKRLDAIGAAKTPFVEKPRDVRGHWVEPTLVAEVSFGEWTRDGRVRHAVFHGLRSDKPAESITREEAKPGAVVEAAADAEVAQAAPAPRSEGKATQGKEAPAASAHAAAKSTGKAASKTAAKTSATTPAKKRAAADDAPTAESLGVRVSNPDRVIDPSTGATKVDVVNHYLHVARLMLPHLAGRPVSMVRAPTGITGPHVFQRHAETLKIAELKKLDPSILPGKPPMVEIDSFTALISAAQANVIEFHTWNSPSKAADKPDRMIFDIDPGEGVGWKQIQEAADITGKLLDELGLASFLKTSGGKGLHVVVPLTPKDRWERVKDVSEAIVAHLSRVFPDRFVLKSGPKNRIGRIFVDYLRNGFGATTAAAYSVRARPGLGVSVPCSWDELGSLTSGAHWTVATMPERLDEPGDPWRAYWTTRQTLAKAAKALGVG</sequence>
<dbReference type="PANTHER" id="PTHR42705:SF2">
    <property type="entry name" value="BIFUNCTIONAL NON-HOMOLOGOUS END JOINING PROTEIN LIGD"/>
    <property type="match status" value="1"/>
</dbReference>
<evidence type="ECO:0000256" key="17">
    <source>
        <dbReference type="ARBA" id="ARBA00023211"/>
    </source>
</evidence>
<dbReference type="Gene3D" id="3.30.1490.70">
    <property type="match status" value="1"/>
</dbReference>
<dbReference type="Pfam" id="PF01068">
    <property type="entry name" value="DNA_ligase_A_M"/>
    <property type="match status" value="1"/>
</dbReference>
<evidence type="ECO:0000256" key="15">
    <source>
        <dbReference type="ARBA" id="ARBA00023172"/>
    </source>
</evidence>
<dbReference type="InterPro" id="IPR014145">
    <property type="entry name" value="LigD_pol_dom"/>
</dbReference>
<dbReference type="EC" id="6.5.1.1" evidence="2"/>
<dbReference type="SUPFAM" id="SSF56091">
    <property type="entry name" value="DNA ligase/mRNA capping enzyme, catalytic domain"/>
    <property type="match status" value="1"/>
</dbReference>
<keyword evidence="6" id="KW-0540">Nuclease</keyword>
<feature type="compositionally biased region" description="Low complexity" evidence="21">
    <location>
        <begin position="626"/>
        <end position="636"/>
    </location>
</feature>
<keyword evidence="5" id="KW-0548">Nucleotidyltransferase</keyword>
<keyword evidence="18" id="KW-0511">Multifunctional enzyme</keyword>
<dbReference type="Pfam" id="PF13298">
    <property type="entry name" value="LigD_N"/>
    <property type="match status" value="1"/>
</dbReference>
<comment type="catalytic activity">
    <reaction evidence="20">
        <text>ATP + (deoxyribonucleotide)n-3'-hydroxyl + 5'-phospho-(deoxyribonucleotide)m = (deoxyribonucleotide)n+m + AMP + diphosphate.</text>
        <dbReference type="EC" id="6.5.1.1"/>
    </reaction>
</comment>
<dbReference type="InterPro" id="IPR012340">
    <property type="entry name" value="NA-bd_OB-fold"/>
</dbReference>
<dbReference type="GO" id="GO:0003677">
    <property type="term" value="F:DNA binding"/>
    <property type="evidence" value="ECO:0007669"/>
    <property type="project" value="UniProtKB-KW"/>
</dbReference>
<dbReference type="InterPro" id="IPR012309">
    <property type="entry name" value="DNA_ligase_ATP-dep_C"/>
</dbReference>
<dbReference type="CDD" id="cd07971">
    <property type="entry name" value="OBF_DNA_ligase_LigD"/>
    <property type="match status" value="1"/>
</dbReference>
<keyword evidence="15" id="KW-0233">DNA recombination</keyword>
<evidence type="ECO:0000256" key="14">
    <source>
        <dbReference type="ARBA" id="ARBA00023125"/>
    </source>
</evidence>
<evidence type="ECO:0000256" key="13">
    <source>
        <dbReference type="ARBA" id="ARBA00022932"/>
    </source>
</evidence>
<evidence type="ECO:0000256" key="5">
    <source>
        <dbReference type="ARBA" id="ARBA00022695"/>
    </source>
</evidence>
<evidence type="ECO:0000256" key="8">
    <source>
        <dbReference type="ARBA" id="ARBA00022741"/>
    </source>
</evidence>
<dbReference type="GO" id="GO:0003910">
    <property type="term" value="F:DNA ligase (ATP) activity"/>
    <property type="evidence" value="ECO:0007669"/>
    <property type="project" value="UniProtKB-EC"/>
</dbReference>
<keyword evidence="10" id="KW-0378">Hydrolase</keyword>
<name>A0A7Y6TW30_9BURK</name>
<dbReference type="GO" id="GO:0003887">
    <property type="term" value="F:DNA-directed DNA polymerase activity"/>
    <property type="evidence" value="ECO:0007669"/>
    <property type="project" value="UniProtKB-KW"/>
</dbReference>
<organism evidence="23 24">
    <name type="scientific">Piscinibacter koreensis</name>
    <dbReference type="NCBI Taxonomy" id="2742824"/>
    <lineage>
        <taxon>Bacteria</taxon>
        <taxon>Pseudomonadati</taxon>
        <taxon>Pseudomonadota</taxon>
        <taxon>Betaproteobacteria</taxon>
        <taxon>Burkholderiales</taxon>
        <taxon>Sphaerotilaceae</taxon>
        <taxon>Piscinibacter</taxon>
    </lineage>
</organism>
<keyword evidence="4" id="KW-0808">Transferase</keyword>
<dbReference type="PANTHER" id="PTHR42705">
    <property type="entry name" value="BIFUNCTIONAL NON-HOMOLOGOUS END JOINING PROTEIN LIGD"/>
    <property type="match status" value="1"/>
</dbReference>
<protein>
    <recommendedName>
        <fullName evidence="2">DNA ligase (ATP)</fullName>
        <ecNumber evidence="2">6.5.1.1</ecNumber>
    </recommendedName>
    <alternativeName>
        <fullName evidence="19">NHEJ DNA polymerase</fullName>
    </alternativeName>
</protein>
<dbReference type="GO" id="GO:0005524">
    <property type="term" value="F:ATP binding"/>
    <property type="evidence" value="ECO:0007669"/>
    <property type="project" value="UniProtKB-KW"/>
</dbReference>
<feature type="region of interest" description="Disordered" evidence="21">
    <location>
        <begin position="626"/>
        <end position="707"/>
    </location>
</feature>
<dbReference type="RefSeq" id="WP_176067659.1">
    <property type="nucleotide sequence ID" value="NZ_JABWMJ010000003.1"/>
</dbReference>
<dbReference type="Pfam" id="PF21686">
    <property type="entry name" value="LigD_Prim-Pol"/>
    <property type="match status" value="1"/>
</dbReference>
<feature type="compositionally biased region" description="Low complexity" evidence="21">
    <location>
        <begin position="224"/>
        <end position="261"/>
    </location>
</feature>
<comment type="caution">
    <text evidence="23">The sequence shown here is derived from an EMBL/GenBank/DDBJ whole genome shotgun (WGS) entry which is preliminary data.</text>
</comment>
<feature type="compositionally biased region" description="Low complexity" evidence="21">
    <location>
        <begin position="272"/>
        <end position="286"/>
    </location>
</feature>
<evidence type="ECO:0000256" key="21">
    <source>
        <dbReference type="SAM" id="MobiDB-lite"/>
    </source>
</evidence>
<keyword evidence="8" id="KW-0547">Nucleotide-binding</keyword>
<feature type="compositionally biased region" description="Low complexity" evidence="21">
    <location>
        <begin position="196"/>
        <end position="217"/>
    </location>
</feature>
<evidence type="ECO:0000256" key="12">
    <source>
        <dbReference type="ARBA" id="ARBA00022840"/>
    </source>
</evidence>
<accession>A0A7Y6TW30</accession>
<evidence type="ECO:0000259" key="22">
    <source>
        <dbReference type="PROSITE" id="PS50160"/>
    </source>
</evidence>
<evidence type="ECO:0000256" key="2">
    <source>
        <dbReference type="ARBA" id="ARBA00012727"/>
    </source>
</evidence>
<dbReference type="GO" id="GO:0046872">
    <property type="term" value="F:metal ion binding"/>
    <property type="evidence" value="ECO:0007669"/>
    <property type="project" value="UniProtKB-KW"/>
</dbReference>
<feature type="compositionally biased region" description="Low complexity" evidence="21">
    <location>
        <begin position="648"/>
        <end position="676"/>
    </location>
</feature>
<evidence type="ECO:0000256" key="1">
    <source>
        <dbReference type="ARBA" id="ARBA00001936"/>
    </source>
</evidence>
<keyword evidence="13" id="KW-0239">DNA-directed DNA polymerase</keyword>
<keyword evidence="3 23" id="KW-0436">Ligase</keyword>
<evidence type="ECO:0000256" key="18">
    <source>
        <dbReference type="ARBA" id="ARBA00023268"/>
    </source>
</evidence>
<dbReference type="AlphaFoldDB" id="A0A7Y6TW30"/>
<evidence type="ECO:0000256" key="4">
    <source>
        <dbReference type="ARBA" id="ARBA00022679"/>
    </source>
</evidence>
<keyword evidence="12" id="KW-0067">ATP-binding</keyword>
<dbReference type="GO" id="GO:0006281">
    <property type="term" value="P:DNA repair"/>
    <property type="evidence" value="ECO:0007669"/>
    <property type="project" value="UniProtKB-KW"/>
</dbReference>
<dbReference type="SUPFAM" id="SSF50249">
    <property type="entry name" value="Nucleic acid-binding proteins"/>
    <property type="match status" value="1"/>
</dbReference>
<dbReference type="CDD" id="cd07906">
    <property type="entry name" value="Adenylation_DNA_ligase_LigD_LigC"/>
    <property type="match status" value="1"/>
</dbReference>
<dbReference type="InterPro" id="IPR014144">
    <property type="entry name" value="LigD_PE_domain"/>
</dbReference>
<keyword evidence="11" id="KW-0269">Exonuclease</keyword>
<dbReference type="Pfam" id="PF04679">
    <property type="entry name" value="DNA_ligase_A_C"/>
    <property type="match status" value="1"/>
</dbReference>
<evidence type="ECO:0000256" key="6">
    <source>
        <dbReference type="ARBA" id="ARBA00022722"/>
    </source>
</evidence>
<evidence type="ECO:0000256" key="19">
    <source>
        <dbReference type="ARBA" id="ARBA00029943"/>
    </source>
</evidence>
<dbReference type="InterPro" id="IPR052171">
    <property type="entry name" value="NHEJ_LigD"/>
</dbReference>
<comment type="cofactor">
    <cofactor evidence="1">
        <name>Mn(2+)</name>
        <dbReference type="ChEBI" id="CHEBI:29035"/>
    </cofactor>
</comment>
<evidence type="ECO:0000256" key="10">
    <source>
        <dbReference type="ARBA" id="ARBA00022801"/>
    </source>
</evidence>
<dbReference type="Gene3D" id="2.40.50.140">
    <property type="entry name" value="Nucleic acid-binding proteins"/>
    <property type="match status" value="1"/>
</dbReference>
<dbReference type="InterPro" id="IPR014146">
    <property type="entry name" value="LigD_ligase_dom"/>
</dbReference>
<dbReference type="GO" id="GO:0006310">
    <property type="term" value="P:DNA recombination"/>
    <property type="evidence" value="ECO:0007669"/>
    <property type="project" value="UniProtKB-KW"/>
</dbReference>
<dbReference type="Proteomes" id="UP000529637">
    <property type="component" value="Unassembled WGS sequence"/>
</dbReference>
<keyword evidence="7" id="KW-0479">Metal-binding</keyword>
<reference evidence="23 24" key="1">
    <citation type="submission" date="2020-06" db="EMBL/GenBank/DDBJ databases">
        <title>Schlegella sp. ID0723 isolated from air conditioner.</title>
        <authorList>
            <person name="Kim D.Y."/>
            <person name="Kim D.-U."/>
        </authorList>
    </citation>
    <scope>NUCLEOTIDE SEQUENCE [LARGE SCALE GENOMIC DNA]</scope>
    <source>
        <strain evidence="23 24">ID0723</strain>
    </source>
</reference>
<feature type="region of interest" description="Disordered" evidence="21">
    <location>
        <begin position="186"/>
        <end position="294"/>
    </location>
</feature>
<dbReference type="InterPro" id="IPR012310">
    <property type="entry name" value="DNA_ligase_ATP-dep_cent"/>
</dbReference>
<evidence type="ECO:0000313" key="23">
    <source>
        <dbReference type="EMBL" id="NUZ05571.1"/>
    </source>
</evidence>
<keyword evidence="24" id="KW-1185">Reference proteome</keyword>
<keyword evidence="14" id="KW-0238">DNA-binding</keyword>
<evidence type="ECO:0000256" key="16">
    <source>
        <dbReference type="ARBA" id="ARBA00023204"/>
    </source>
</evidence>
<proteinExistence type="predicted"/>
<dbReference type="NCBIfam" id="TIGR02776">
    <property type="entry name" value="NHEJ_ligase_prk"/>
    <property type="match status" value="1"/>
</dbReference>
<evidence type="ECO:0000256" key="11">
    <source>
        <dbReference type="ARBA" id="ARBA00022839"/>
    </source>
</evidence>
<feature type="domain" description="ATP-dependent DNA ligase family profile" evidence="22">
    <location>
        <begin position="398"/>
        <end position="494"/>
    </location>
</feature>
<dbReference type="GO" id="GO:0004527">
    <property type="term" value="F:exonuclease activity"/>
    <property type="evidence" value="ECO:0007669"/>
    <property type="project" value="UniProtKB-KW"/>
</dbReference>
<evidence type="ECO:0000256" key="3">
    <source>
        <dbReference type="ARBA" id="ARBA00022598"/>
    </source>
</evidence>
<dbReference type="NCBIfam" id="TIGR02777">
    <property type="entry name" value="LigD_PE_dom"/>
    <property type="match status" value="1"/>
</dbReference>
<dbReference type="Gene3D" id="3.90.920.10">
    <property type="entry name" value="DNA primase, PRIM domain"/>
    <property type="match status" value="1"/>
</dbReference>
<evidence type="ECO:0000313" key="24">
    <source>
        <dbReference type="Proteomes" id="UP000529637"/>
    </source>
</evidence>
<dbReference type="Gene3D" id="3.30.470.30">
    <property type="entry name" value="DNA ligase/mRNA capping enzyme"/>
    <property type="match status" value="1"/>
</dbReference>
<dbReference type="InterPro" id="IPR014143">
    <property type="entry name" value="NHEJ_ligase_prk"/>
</dbReference>
<evidence type="ECO:0000256" key="7">
    <source>
        <dbReference type="ARBA" id="ARBA00022723"/>
    </source>
</evidence>
<dbReference type="NCBIfam" id="NF004628">
    <property type="entry name" value="PRK05972.1"/>
    <property type="match status" value="1"/>
</dbReference>
<dbReference type="PROSITE" id="PS50160">
    <property type="entry name" value="DNA_LIGASE_A3"/>
    <property type="match status" value="1"/>
</dbReference>
<evidence type="ECO:0000256" key="9">
    <source>
        <dbReference type="ARBA" id="ARBA00022763"/>
    </source>
</evidence>
<dbReference type="NCBIfam" id="TIGR02778">
    <property type="entry name" value="ligD_pol"/>
    <property type="match status" value="1"/>
</dbReference>